<evidence type="ECO:0000313" key="4">
    <source>
        <dbReference type="Ensembl" id="ENSELUP00000082185.1"/>
    </source>
</evidence>
<dbReference type="InterPro" id="IPR042474">
    <property type="entry name" value="A33"/>
</dbReference>
<dbReference type="Gene3D" id="2.60.40.10">
    <property type="entry name" value="Immunoglobulins"/>
    <property type="match status" value="2"/>
</dbReference>
<feature type="transmembrane region" description="Helical" evidence="2">
    <location>
        <begin position="261"/>
        <end position="281"/>
    </location>
</feature>
<proteinExistence type="predicted"/>
<dbReference type="PANTHER" id="PTHR44969">
    <property type="entry name" value="CELL SURFACE A33 ANTIGEN"/>
    <property type="match status" value="1"/>
</dbReference>
<feature type="region of interest" description="Disordered" evidence="1">
    <location>
        <begin position="346"/>
        <end position="566"/>
    </location>
</feature>
<dbReference type="Pfam" id="PF07686">
    <property type="entry name" value="V-set"/>
    <property type="match status" value="1"/>
</dbReference>
<dbReference type="InterPro" id="IPR003599">
    <property type="entry name" value="Ig_sub"/>
</dbReference>
<dbReference type="GeneTree" id="ENSGT00940000160248"/>
<keyword evidence="2" id="KW-0472">Membrane</keyword>
<keyword evidence="2" id="KW-0812">Transmembrane</keyword>
<dbReference type="SMART" id="SM00409">
    <property type="entry name" value="IG"/>
    <property type="match status" value="2"/>
</dbReference>
<evidence type="ECO:0000259" key="3">
    <source>
        <dbReference type="PROSITE" id="PS50835"/>
    </source>
</evidence>
<keyword evidence="5" id="KW-1185">Reference proteome</keyword>
<dbReference type="InterPro" id="IPR007110">
    <property type="entry name" value="Ig-like_dom"/>
</dbReference>
<protein>
    <recommendedName>
        <fullName evidence="3">Ig-like domain-containing protein</fullName>
    </recommendedName>
</protein>
<sequence>MFITGENRYISFLWANKKGNSSMRLFVILSVFSTVRGLTVTIPQREYEVKRGDDVTLACRFVPAKPENSLVIIAWTMEADKPEDPKITMATYYSNLDKLDIRASYKGRLDMLNDIPGGQSTLTVRRATLQESRLWQCRVQIPGDDEGTLSATTELVVLVAPSVPVVRVQGEAEYWANINLTCVSEEGSPAPTYSWKTYDVMNTPRQFPLRTIEKNGVLSLFNISMATSGFFICTATNKISSSSFNFTLAVMPPSMKIGSTLAIIGGVLAGLLVLGIVVYCCRKKRNKDKQKAFQGAPEIQFQDNPTLKVGAVYQDAVSEGKAEGSLELPDQHEMTGEVGRSITTELSEGRKMSDENRNNNVDQHDRHGGSRDRLDDQRDRYGGSRDRLDDQRDRYGGSRDRLDDQRDRYGGSRDRLDDPPVVRYSGSRDRLDDPTVVRYSGSRDRLDDQRNRYGGSRDRLDDPTVVRYSGSRDRLDDQRNRYGGSRDGLDDPTVVRYSGSRDRLDDQRNRYGGSRDRLDDPTVVRYSGSRDRLDDQRNRYGGSRDRLDDPPVLRHGGSRESLDDCR</sequence>
<gene>
    <name evidence="4" type="primary">LSR</name>
</gene>
<dbReference type="SUPFAM" id="SSF48726">
    <property type="entry name" value="Immunoglobulin"/>
    <property type="match status" value="2"/>
</dbReference>
<feature type="domain" description="Ig-like" evidence="3">
    <location>
        <begin position="161"/>
        <end position="249"/>
    </location>
</feature>
<feature type="domain" description="Ig-like" evidence="3">
    <location>
        <begin position="38"/>
        <end position="150"/>
    </location>
</feature>
<reference evidence="4 5" key="1">
    <citation type="submission" date="2020-02" db="EMBL/GenBank/DDBJ databases">
        <title>Esox lucius (northern pike) genome, fEsoLuc1, primary haplotype.</title>
        <authorList>
            <person name="Myers G."/>
            <person name="Karagic N."/>
            <person name="Meyer A."/>
            <person name="Pippel M."/>
            <person name="Reichard M."/>
            <person name="Winkler S."/>
            <person name="Tracey A."/>
            <person name="Sims Y."/>
            <person name="Howe K."/>
            <person name="Rhie A."/>
            <person name="Formenti G."/>
            <person name="Durbin R."/>
            <person name="Fedrigo O."/>
            <person name="Jarvis E.D."/>
        </authorList>
    </citation>
    <scope>NUCLEOTIDE SEQUENCE [LARGE SCALE GENOMIC DNA]</scope>
</reference>
<dbReference type="InterPro" id="IPR013783">
    <property type="entry name" value="Ig-like_fold"/>
</dbReference>
<reference evidence="4" key="3">
    <citation type="submission" date="2025-09" db="UniProtKB">
        <authorList>
            <consortium name="Ensembl"/>
        </authorList>
    </citation>
    <scope>IDENTIFICATION</scope>
</reference>
<reference evidence="4" key="2">
    <citation type="submission" date="2025-08" db="UniProtKB">
        <authorList>
            <consortium name="Ensembl"/>
        </authorList>
    </citation>
    <scope>IDENTIFICATION</scope>
</reference>
<feature type="compositionally biased region" description="Basic and acidic residues" evidence="1">
    <location>
        <begin position="499"/>
        <end position="566"/>
    </location>
</feature>
<name>A0AAY5K1Z7_ESOLU</name>
<dbReference type="AlphaFoldDB" id="A0AAY5K1Z7"/>
<accession>A0AAY5K1Z7</accession>
<dbReference type="InterPro" id="IPR036179">
    <property type="entry name" value="Ig-like_dom_sf"/>
</dbReference>
<dbReference type="InterPro" id="IPR013106">
    <property type="entry name" value="Ig_V-set"/>
</dbReference>
<keyword evidence="2" id="KW-1133">Transmembrane helix</keyword>
<dbReference type="CDD" id="cd00096">
    <property type="entry name" value="Ig"/>
    <property type="match status" value="1"/>
</dbReference>
<dbReference type="GO" id="GO:0005886">
    <property type="term" value="C:plasma membrane"/>
    <property type="evidence" value="ECO:0007669"/>
    <property type="project" value="InterPro"/>
</dbReference>
<evidence type="ECO:0000313" key="5">
    <source>
        <dbReference type="Proteomes" id="UP000265140"/>
    </source>
</evidence>
<dbReference type="Proteomes" id="UP000265140">
    <property type="component" value="Chromosome 16"/>
</dbReference>
<evidence type="ECO:0000256" key="2">
    <source>
        <dbReference type="SAM" id="Phobius"/>
    </source>
</evidence>
<organism evidence="4 5">
    <name type="scientific">Esox lucius</name>
    <name type="common">Northern pike</name>
    <dbReference type="NCBI Taxonomy" id="8010"/>
    <lineage>
        <taxon>Eukaryota</taxon>
        <taxon>Metazoa</taxon>
        <taxon>Chordata</taxon>
        <taxon>Craniata</taxon>
        <taxon>Vertebrata</taxon>
        <taxon>Euteleostomi</taxon>
        <taxon>Actinopterygii</taxon>
        <taxon>Neopterygii</taxon>
        <taxon>Teleostei</taxon>
        <taxon>Protacanthopterygii</taxon>
        <taxon>Esociformes</taxon>
        <taxon>Esocidae</taxon>
        <taxon>Esox</taxon>
    </lineage>
</organism>
<dbReference type="Pfam" id="PF13927">
    <property type="entry name" value="Ig_3"/>
    <property type="match status" value="1"/>
</dbReference>
<dbReference type="Ensembl" id="ENSELUT00000105970.1">
    <property type="protein sequence ID" value="ENSELUP00000082185.1"/>
    <property type="gene ID" value="ENSELUG00000042990.1"/>
</dbReference>
<evidence type="ECO:0000256" key="1">
    <source>
        <dbReference type="SAM" id="MobiDB-lite"/>
    </source>
</evidence>
<dbReference type="PANTHER" id="PTHR44969:SF1">
    <property type="entry name" value="CELL SURFACE A33 ANTIGEN"/>
    <property type="match status" value="1"/>
</dbReference>
<dbReference type="PROSITE" id="PS50835">
    <property type="entry name" value="IG_LIKE"/>
    <property type="match status" value="2"/>
</dbReference>
<feature type="compositionally biased region" description="Basic and acidic residues" evidence="1">
    <location>
        <begin position="347"/>
        <end position="480"/>
    </location>
</feature>